<evidence type="ECO:0000313" key="2">
    <source>
        <dbReference type="EMBL" id="VTQ83930.1"/>
    </source>
</evidence>
<dbReference type="KEGG" id="hhw:NCTC503_00447"/>
<feature type="domain" description="DUF1540" evidence="1">
    <location>
        <begin position="6"/>
        <end position="43"/>
    </location>
</feature>
<dbReference type="InterPro" id="IPR011437">
    <property type="entry name" value="DUF1540"/>
</dbReference>
<protein>
    <submittedName>
        <fullName evidence="2">Protein of uncharacterized function (DUF1540)</fullName>
    </submittedName>
</protein>
<feature type="domain" description="DUF1540" evidence="1">
    <location>
        <begin position="79"/>
        <end position="117"/>
    </location>
</feature>
<keyword evidence="3" id="KW-1185">Reference proteome</keyword>
<dbReference type="EMBL" id="LR590481">
    <property type="protein sequence ID" value="VTQ83930.1"/>
    <property type="molecule type" value="Genomic_DNA"/>
</dbReference>
<sequence>MRVNLSCSATNCVHNEMGLCSANDIIIVGEKANKTDETSCGTFSRGDIKNAINSMGNINIPGTIKQAMNNSEIEMTPNVKCEVETCKYNINNMCTAPAIIVNGNEHGDIEETKCDTFIR</sequence>
<dbReference type="OrthoDB" id="1754178at2"/>
<dbReference type="AlphaFoldDB" id="A0A4U9R5G9"/>
<reference evidence="2 3" key="1">
    <citation type="submission" date="2019-05" db="EMBL/GenBank/DDBJ databases">
        <authorList>
            <consortium name="Pathogen Informatics"/>
        </authorList>
    </citation>
    <scope>NUCLEOTIDE SEQUENCE [LARGE SCALE GENOMIC DNA]</scope>
    <source>
        <strain evidence="2 3">NCTC503</strain>
    </source>
</reference>
<dbReference type="Proteomes" id="UP000308489">
    <property type="component" value="Chromosome 1"/>
</dbReference>
<name>A0A4U9R5G9_HATHI</name>
<dbReference type="Pfam" id="PF07561">
    <property type="entry name" value="DUF1540"/>
    <property type="match status" value="2"/>
</dbReference>
<gene>
    <name evidence="2" type="ORF">NCTC503_00447</name>
</gene>
<evidence type="ECO:0000259" key="1">
    <source>
        <dbReference type="Pfam" id="PF07561"/>
    </source>
</evidence>
<dbReference type="RefSeq" id="WP_138209248.1">
    <property type="nucleotide sequence ID" value="NZ_CBCRUQ010000008.1"/>
</dbReference>
<proteinExistence type="predicted"/>
<organism evidence="2 3">
    <name type="scientific">Hathewaya histolytica</name>
    <name type="common">Clostridium histolyticum</name>
    <dbReference type="NCBI Taxonomy" id="1498"/>
    <lineage>
        <taxon>Bacteria</taxon>
        <taxon>Bacillati</taxon>
        <taxon>Bacillota</taxon>
        <taxon>Clostridia</taxon>
        <taxon>Eubacteriales</taxon>
        <taxon>Clostridiaceae</taxon>
        <taxon>Hathewaya</taxon>
    </lineage>
</organism>
<evidence type="ECO:0000313" key="3">
    <source>
        <dbReference type="Proteomes" id="UP000308489"/>
    </source>
</evidence>
<accession>A0A4U9R5G9</accession>